<dbReference type="AlphaFoldDB" id="A0A1B8TXY1"/>
<dbReference type="InterPro" id="IPR011989">
    <property type="entry name" value="ARM-like"/>
</dbReference>
<dbReference type="InterPro" id="IPR004667">
    <property type="entry name" value="ADP_ATP_car_bac_type"/>
</dbReference>
<dbReference type="Gene3D" id="1.20.1250.20">
    <property type="entry name" value="MFS general substrate transporter like domains"/>
    <property type="match status" value="1"/>
</dbReference>
<keyword evidence="11" id="KW-1185">Reference proteome</keyword>
<feature type="transmembrane region" description="Helical" evidence="8">
    <location>
        <begin position="232"/>
        <end position="249"/>
    </location>
</feature>
<feature type="transmembrane region" description="Helical" evidence="8">
    <location>
        <begin position="269"/>
        <end position="289"/>
    </location>
</feature>
<keyword evidence="7 8" id="KW-0472">Membrane</keyword>
<dbReference type="InterPro" id="IPR036259">
    <property type="entry name" value="MFS_trans_sf"/>
</dbReference>
<keyword evidence="9" id="KW-0175">Coiled coil</keyword>
<comment type="caution">
    <text evidence="10">The sequence shown here is derived from an EMBL/GenBank/DDBJ whole genome shotgun (WGS) entry which is preliminary data.</text>
</comment>
<feature type="transmembrane region" description="Helical" evidence="8">
    <location>
        <begin position="146"/>
        <end position="170"/>
    </location>
</feature>
<sequence length="941" mass="106971">MRKLIHKTFGLRDGEIFISFLMQLYIFIIITVLLIVKPTVNALFVSQLGADNLPYGYLLVAFIAVATTYFYSKAIRNFSLVKITVLSLVVFSLVFTILAVLLNFNFINKFILYFYYVFVSLFAVVATSQFWIFANMVFNAREAKRIFGFIGAGAIAGGIFGGYLTSIIASNFGKEYTVFLASILLLACIPILRKVYTLRIQYLNTFKRKQVIASQDQLEKSSLKLISKSKHLSYLAFITGISVIVAKLVDFQFSDFANKAIPNSDELAAFFGFWFSTFNVVALVLQLFFTNKILNKLGVSSSLLVLPLTIGLGSLLFLTFPELWVLIIIKGIDGSFKQSLNKAAVELSIMPIPLHIKNQAKSYIDVAVDSIATGFAGFLLIFFIKKLNLSTSYITVIVILFVFIWIVLIYKLREAYFESFKKNIQKTLTFASNNNVKPQKGNNLFDIKNVLENGTEEAILNMFDRLKDYKLKALQKPIIQLLQHSSNKVKIEAIEYLDFFDDNNILTKIEALVYEKDDTLVYIALDYILAHSPKTEEHFFNTYLNHSDVYIANGALLALAKQSQNNQSLGVLYQLRKRLEDKIELHTADDDYVKKEIIAGLLLSIAYSRMTNHYDFITKHLNNKHPYIVKFATIAAGITAHEVFISDLLNLLAIKRHRKRAIKSLKNYGPRIINVLLDLESKGELKSKVKKNIPKIVGAFQNENAVKMLLKILKSKDSTSRLEATKSLRKIKRKNLNLTISNRVIKNQIYKECGFYEDILEVLTSIQHTINKDLVDEANENNQTIYEARKNLSNALELELNKSFLTLFNLLSLLYNEEDIQIIFKAMKSEIKEAKINAIELLENLLDSAIKNAVLPVLEHFAIEEDTLDSSVIKTPLISELEYLNKIMTISGSNIRHFAVTYIKAADNRAFLPALLPLKKYRNKAVGQLAYDTYIQLLKKD</sequence>
<evidence type="ECO:0000256" key="9">
    <source>
        <dbReference type="SAM" id="Coils"/>
    </source>
</evidence>
<evidence type="ECO:0000256" key="8">
    <source>
        <dbReference type="RuleBase" id="RU363121"/>
    </source>
</evidence>
<dbReference type="RefSeq" id="WP_065319055.1">
    <property type="nucleotide sequence ID" value="NZ_CP017477.1"/>
</dbReference>
<feature type="transmembrane region" description="Helical" evidence="8">
    <location>
        <begin position="176"/>
        <end position="192"/>
    </location>
</feature>
<evidence type="ECO:0000256" key="3">
    <source>
        <dbReference type="ARBA" id="ARBA00022692"/>
    </source>
</evidence>
<keyword evidence="4 8" id="KW-0547">Nucleotide-binding</keyword>
<dbReference type="Proteomes" id="UP000092584">
    <property type="component" value="Unassembled WGS sequence"/>
</dbReference>
<dbReference type="SUPFAM" id="SSF103473">
    <property type="entry name" value="MFS general substrate transporter"/>
    <property type="match status" value="1"/>
</dbReference>
<dbReference type="SUPFAM" id="SSF48371">
    <property type="entry name" value="ARM repeat"/>
    <property type="match status" value="2"/>
</dbReference>
<dbReference type="GO" id="GO:0016020">
    <property type="term" value="C:membrane"/>
    <property type="evidence" value="ECO:0007669"/>
    <property type="project" value="UniProtKB-SubCell"/>
</dbReference>
<dbReference type="Pfam" id="PF03219">
    <property type="entry name" value="TLC"/>
    <property type="match status" value="1"/>
</dbReference>
<keyword evidence="6 8" id="KW-1133">Transmembrane helix</keyword>
<name>A0A1B8TXY1_9FLAO</name>
<feature type="transmembrane region" description="Helical" evidence="8">
    <location>
        <begin position="363"/>
        <end position="384"/>
    </location>
</feature>
<feature type="transmembrane region" description="Helical" evidence="8">
    <location>
        <begin position="55"/>
        <end position="71"/>
    </location>
</feature>
<dbReference type="STRING" id="1774273.LPB03_04580"/>
<evidence type="ECO:0000313" key="10">
    <source>
        <dbReference type="EMBL" id="OBY64305.1"/>
    </source>
</evidence>
<evidence type="ECO:0000256" key="1">
    <source>
        <dbReference type="ARBA" id="ARBA00004141"/>
    </source>
</evidence>
<keyword evidence="3 8" id="KW-0812">Transmembrane</keyword>
<comment type="subcellular location">
    <subcellularLocation>
        <location evidence="1 8">Membrane</location>
        <topology evidence="1 8">Multi-pass membrane protein</topology>
    </subcellularLocation>
</comment>
<comment type="similarity">
    <text evidence="8">Belongs to the ADP/ATP translocase tlc family.</text>
</comment>
<dbReference type="GO" id="GO:0005524">
    <property type="term" value="F:ATP binding"/>
    <property type="evidence" value="ECO:0007669"/>
    <property type="project" value="UniProtKB-KW"/>
</dbReference>
<feature type="transmembrane region" description="Helical" evidence="8">
    <location>
        <begin position="301"/>
        <end position="320"/>
    </location>
</feature>
<keyword evidence="2 8" id="KW-0813">Transport</keyword>
<keyword evidence="5 8" id="KW-0067">ATP-binding</keyword>
<feature type="coiled-coil region" evidence="9">
    <location>
        <begin position="824"/>
        <end position="852"/>
    </location>
</feature>
<dbReference type="PANTHER" id="PTHR43596:SF1">
    <property type="entry name" value="ADP,ATP CARRIER PROTEIN"/>
    <property type="match status" value="1"/>
</dbReference>
<reference evidence="11" key="1">
    <citation type="submission" date="2016-02" db="EMBL/GenBank/DDBJ databases">
        <authorList>
            <person name="Shin S.-K."/>
            <person name="Yi H."/>
            <person name="Kim E."/>
        </authorList>
    </citation>
    <scope>NUCLEOTIDE SEQUENCE [LARGE SCALE GENOMIC DNA]</scope>
    <source>
        <strain evidence="11">LPB0003</strain>
    </source>
</reference>
<protein>
    <recommendedName>
        <fullName evidence="8">ADP,ATP carrier protein</fullName>
    </recommendedName>
</protein>
<dbReference type="CDD" id="cd06174">
    <property type="entry name" value="MFS"/>
    <property type="match status" value="1"/>
</dbReference>
<dbReference type="Gene3D" id="1.25.10.10">
    <property type="entry name" value="Leucine-rich Repeat Variant"/>
    <property type="match status" value="1"/>
</dbReference>
<organism evidence="10 11">
    <name type="scientific">Polaribacter vadi</name>
    <dbReference type="NCBI Taxonomy" id="1774273"/>
    <lineage>
        <taxon>Bacteria</taxon>
        <taxon>Pseudomonadati</taxon>
        <taxon>Bacteroidota</taxon>
        <taxon>Flavobacteriia</taxon>
        <taxon>Flavobacteriales</taxon>
        <taxon>Flavobacteriaceae</taxon>
    </lineage>
</organism>
<feature type="transmembrane region" description="Helical" evidence="8">
    <location>
        <begin position="83"/>
        <end position="107"/>
    </location>
</feature>
<gene>
    <name evidence="10" type="ORF">LPB3_07915</name>
</gene>
<dbReference type="GO" id="GO:0005471">
    <property type="term" value="F:ATP:ADP antiporter activity"/>
    <property type="evidence" value="ECO:0007669"/>
    <property type="project" value="InterPro"/>
</dbReference>
<evidence type="ECO:0000256" key="5">
    <source>
        <dbReference type="ARBA" id="ARBA00022840"/>
    </source>
</evidence>
<accession>A0A1B8TXY1</accession>
<dbReference type="KEGG" id="pob:LPB03_04580"/>
<dbReference type="InterPro" id="IPR016024">
    <property type="entry name" value="ARM-type_fold"/>
</dbReference>
<evidence type="ECO:0000256" key="7">
    <source>
        <dbReference type="ARBA" id="ARBA00023136"/>
    </source>
</evidence>
<dbReference type="PANTHER" id="PTHR43596">
    <property type="entry name" value="ADP,ATP CARRIER PROTEIN"/>
    <property type="match status" value="1"/>
</dbReference>
<dbReference type="OrthoDB" id="1132709at2"/>
<evidence type="ECO:0000256" key="2">
    <source>
        <dbReference type="ARBA" id="ARBA00022448"/>
    </source>
</evidence>
<evidence type="ECO:0000313" key="11">
    <source>
        <dbReference type="Proteomes" id="UP000092584"/>
    </source>
</evidence>
<feature type="transmembrane region" description="Helical" evidence="8">
    <location>
        <begin position="16"/>
        <end position="35"/>
    </location>
</feature>
<feature type="transmembrane region" description="Helical" evidence="8">
    <location>
        <begin position="113"/>
        <end position="134"/>
    </location>
</feature>
<evidence type="ECO:0000256" key="4">
    <source>
        <dbReference type="ARBA" id="ARBA00022741"/>
    </source>
</evidence>
<dbReference type="EMBL" id="LSFM01000022">
    <property type="protein sequence ID" value="OBY64305.1"/>
    <property type="molecule type" value="Genomic_DNA"/>
</dbReference>
<proteinExistence type="inferred from homology"/>
<feature type="transmembrane region" description="Helical" evidence="8">
    <location>
        <begin position="391"/>
        <end position="410"/>
    </location>
</feature>
<evidence type="ECO:0000256" key="6">
    <source>
        <dbReference type="ARBA" id="ARBA00022989"/>
    </source>
</evidence>